<reference evidence="8 9" key="1">
    <citation type="journal article" date="2014" name="Microbiology">
        <title>Unravelling the complete genome sequence of Advenella mimigardefordensis strain DPN7T and novel insights in the catabolism of the xenobiotic polythioester precursor 3,3'-dithiodipropionate.</title>
        <authorList>
            <person name="Wubbeler J.H."/>
            <person name="Hiessl S."/>
            <person name="Schuldes J."/>
            <person name="Thurmer A."/>
            <person name="Daniel R."/>
            <person name="Steinbuchel A."/>
        </authorList>
    </citation>
    <scope>NUCLEOTIDE SEQUENCE [LARGE SCALE GENOMIC DNA]</scope>
    <source>
        <strain evidence="9">DSM 17166 / LMG 22922 / DPN7</strain>
    </source>
</reference>
<dbReference type="KEGG" id="amim:MIM_c25470"/>
<dbReference type="PANTHER" id="PTHR43085:SF49">
    <property type="entry name" value="5-DEHYDRO-2-DEOXYGLUCONOKINASE"/>
    <property type="match status" value="1"/>
</dbReference>
<dbReference type="OrthoDB" id="9795789at2"/>
<dbReference type="CDD" id="cd01166">
    <property type="entry name" value="KdgK"/>
    <property type="match status" value="1"/>
</dbReference>
<dbReference type="InterPro" id="IPR011611">
    <property type="entry name" value="PfkB_dom"/>
</dbReference>
<dbReference type="InterPro" id="IPR029056">
    <property type="entry name" value="Ribokinase-like"/>
</dbReference>
<dbReference type="Pfam" id="PF00294">
    <property type="entry name" value="PfkB"/>
    <property type="match status" value="1"/>
</dbReference>
<sequence length="656" mass="73246">MTVNQYPRFQENRALDVICLGRLAVDLYAEQVGARLEDVHSFSKYLGGSSGNIAFGTARLGLKSSMLTRVGDDHMGRFLTQTLSNEGCDVSHVAVDPHRLTALVLLGIKDRDTFPLVFYRENCADMAVSEDDFSESYIASSKSLLITGTHLSNPDVLRTSLRALQYARKHDVKTVLDIDYRPVLWGLTGQADGETRYIASVAVSARLQQVLGNFDLIVGTEEEIQIAGGTSNIVDALKAIRNVTAATIVLKRGADGCNVFEHNIPDLLPPVYPTFKVQVFNVLGAGDAFMSGLLKGWIDGRDWEQSCRLANACGALVVSRHGCAPAMPTPTELEYFFSRDNNRANLEKDALLHRLHRVSRKRRELENIFVFAFDHRSQLIDLAEQVDVGLEKISELKSLFVEAVKASEQKYRHCFGENDAIGILADERLGQDALNEATGRGWWIGRPVELPGSMPIEFEYGRSVGSNLSHWPNEHIAKCLVYYDVDQPAPVRDEQEAQMMSLYHATQISGHDLLLEIIPPQDDTKSRDEQIIRAIARLYEIGVSPDWWKIEALSSDGWQALNELVNRNDPYCKGVVLLGLAAPLQSIAKSFEIAAQWPLCKGFTVGRSIFHEPSKAWLEKTITDEQLKVLVRKNFEFLFDAWLAARSGQEGERKCH</sequence>
<dbReference type="PROSITE" id="PS00584">
    <property type="entry name" value="PFKB_KINASES_2"/>
    <property type="match status" value="1"/>
</dbReference>
<evidence type="ECO:0000313" key="9">
    <source>
        <dbReference type="Proteomes" id="UP000019095"/>
    </source>
</evidence>
<dbReference type="InterPro" id="IPR050306">
    <property type="entry name" value="PfkB_Carbo_kinase"/>
</dbReference>
<evidence type="ECO:0000256" key="2">
    <source>
        <dbReference type="ARBA" id="ARBA00022679"/>
    </source>
</evidence>
<dbReference type="SUPFAM" id="SSF53613">
    <property type="entry name" value="Ribokinase-like"/>
    <property type="match status" value="1"/>
</dbReference>
<dbReference type="Gene3D" id="2.20.150.10">
    <property type="entry name" value="putative 5-dehydro-2- deoxygluconokinase"/>
    <property type="match status" value="1"/>
</dbReference>
<gene>
    <name evidence="8" type="ORF">MIM_c25470</name>
</gene>
<evidence type="ECO:0000256" key="1">
    <source>
        <dbReference type="ARBA" id="ARBA00010688"/>
    </source>
</evidence>
<name>W0PGB3_ADVMD</name>
<keyword evidence="4 8" id="KW-0418">Kinase</keyword>
<dbReference type="eggNOG" id="COG0524">
    <property type="taxonomic scope" value="Bacteria"/>
</dbReference>
<evidence type="ECO:0000256" key="3">
    <source>
        <dbReference type="ARBA" id="ARBA00022741"/>
    </source>
</evidence>
<keyword evidence="3" id="KW-0547">Nucleotide-binding</keyword>
<protein>
    <submittedName>
        <fullName evidence="8">Putative PfkB domain-containing carbohydrate kinase</fullName>
    </submittedName>
</protein>
<feature type="domain" description="Carbohydrate kinase PfkB" evidence="6">
    <location>
        <begin position="16"/>
        <end position="329"/>
    </location>
</feature>
<dbReference type="InterPro" id="IPR002173">
    <property type="entry name" value="Carboh/pur_kinase_PfkB_CS"/>
</dbReference>
<evidence type="ECO:0000256" key="4">
    <source>
        <dbReference type="ARBA" id="ARBA00022777"/>
    </source>
</evidence>
<comment type="similarity">
    <text evidence="1">Belongs to the carbohydrate kinase PfkB family.</text>
</comment>
<evidence type="ECO:0000313" key="8">
    <source>
        <dbReference type="EMBL" id="AHG64617.1"/>
    </source>
</evidence>
<dbReference type="AlphaFoldDB" id="W0PGB3"/>
<proteinExistence type="inferred from homology"/>
<dbReference type="Pfam" id="PF09863">
    <property type="entry name" value="DUF2090"/>
    <property type="match status" value="1"/>
</dbReference>
<keyword evidence="9" id="KW-1185">Reference proteome</keyword>
<keyword evidence="5" id="KW-0067">ATP-binding</keyword>
<evidence type="ECO:0000259" key="6">
    <source>
        <dbReference type="Pfam" id="PF00294"/>
    </source>
</evidence>
<evidence type="ECO:0000256" key="5">
    <source>
        <dbReference type="ARBA" id="ARBA00022840"/>
    </source>
</evidence>
<dbReference type="PANTHER" id="PTHR43085">
    <property type="entry name" value="HEXOKINASE FAMILY MEMBER"/>
    <property type="match status" value="1"/>
</dbReference>
<evidence type="ECO:0000259" key="7">
    <source>
        <dbReference type="Pfam" id="PF09863"/>
    </source>
</evidence>
<dbReference type="Gene3D" id="3.20.20.70">
    <property type="entry name" value="Aldolase class I"/>
    <property type="match status" value="1"/>
</dbReference>
<dbReference type="InterPro" id="IPR023314">
    <property type="entry name" value="Myo_inos_IolC-like_sf"/>
</dbReference>
<dbReference type="HOGENOM" id="CLU_027634_6_0_4"/>
<organism evidence="8 9">
    <name type="scientific">Advenella mimigardefordensis (strain DSM 17166 / LMG 22922 / DPN7)</name>
    <dbReference type="NCBI Taxonomy" id="1247726"/>
    <lineage>
        <taxon>Bacteria</taxon>
        <taxon>Pseudomonadati</taxon>
        <taxon>Pseudomonadota</taxon>
        <taxon>Betaproteobacteria</taxon>
        <taxon>Burkholderiales</taxon>
        <taxon>Alcaligenaceae</taxon>
    </lineage>
</organism>
<dbReference type="GO" id="GO:0005524">
    <property type="term" value="F:ATP binding"/>
    <property type="evidence" value="ECO:0007669"/>
    <property type="project" value="UniProtKB-KW"/>
</dbReference>
<dbReference type="Proteomes" id="UP000019095">
    <property type="component" value="Chromosome"/>
</dbReference>
<dbReference type="GO" id="GO:0016301">
    <property type="term" value="F:kinase activity"/>
    <property type="evidence" value="ECO:0007669"/>
    <property type="project" value="UniProtKB-KW"/>
</dbReference>
<accession>W0PGB3</accession>
<dbReference type="EMBL" id="CP003915">
    <property type="protein sequence ID" value="AHG64617.1"/>
    <property type="molecule type" value="Genomic_DNA"/>
</dbReference>
<dbReference type="InterPro" id="IPR018659">
    <property type="entry name" value="DUF2090"/>
</dbReference>
<feature type="domain" description="DUF2090" evidence="7">
    <location>
        <begin position="332"/>
        <end position="645"/>
    </location>
</feature>
<dbReference type="NCBIfam" id="TIGR04382">
    <property type="entry name" value="myo_inos_iolC_N"/>
    <property type="match status" value="1"/>
</dbReference>
<dbReference type="PATRIC" id="fig|1247726.3.peg.2798"/>
<dbReference type="RefSeq" id="WP_025373260.1">
    <property type="nucleotide sequence ID" value="NZ_CP003915.1"/>
</dbReference>
<dbReference type="InterPro" id="IPR013785">
    <property type="entry name" value="Aldolase_TIM"/>
</dbReference>
<dbReference type="Gene3D" id="3.40.1190.20">
    <property type="match status" value="1"/>
</dbReference>
<dbReference type="eggNOG" id="COG3892">
    <property type="taxonomic scope" value="Bacteria"/>
</dbReference>
<dbReference type="InterPro" id="IPR030830">
    <property type="entry name" value="Myo_inos_IolC"/>
</dbReference>
<keyword evidence="2" id="KW-0808">Transferase</keyword>
<dbReference type="STRING" id="1247726.MIM_c25470"/>